<gene>
    <name evidence="8" type="primary">sigR_2</name>
    <name evidence="8" type="ORF">ENSA7_52090</name>
</gene>
<dbReference type="Pfam" id="PF08281">
    <property type="entry name" value="Sigma70_r4_2"/>
    <property type="match status" value="1"/>
</dbReference>
<dbReference type="Pfam" id="PF04542">
    <property type="entry name" value="Sigma70_r2"/>
    <property type="match status" value="1"/>
</dbReference>
<reference evidence="8 9" key="1">
    <citation type="submission" date="2018-03" db="EMBL/GenBank/DDBJ databases">
        <title>Draft Genome Sequences of the Obligatory Marine Myxobacteria Enhygromyxa salina SWB007.</title>
        <authorList>
            <person name="Poehlein A."/>
            <person name="Moghaddam J.A."/>
            <person name="Harms H."/>
            <person name="Alanjari M."/>
            <person name="Koenig G.M."/>
            <person name="Daniel R."/>
            <person name="Schaeberle T.F."/>
        </authorList>
    </citation>
    <scope>NUCLEOTIDE SEQUENCE [LARGE SCALE GENOMIC DNA]</scope>
    <source>
        <strain evidence="8 9">SWB007</strain>
    </source>
</reference>
<evidence type="ECO:0000256" key="2">
    <source>
        <dbReference type="ARBA" id="ARBA00023015"/>
    </source>
</evidence>
<feature type="domain" description="RNA polymerase sigma-70 region 2" evidence="6">
    <location>
        <begin position="21"/>
        <end position="79"/>
    </location>
</feature>
<evidence type="ECO:0000256" key="1">
    <source>
        <dbReference type="ARBA" id="ARBA00010641"/>
    </source>
</evidence>
<dbReference type="InterPro" id="IPR039425">
    <property type="entry name" value="RNA_pol_sigma-70-like"/>
</dbReference>
<evidence type="ECO:0000259" key="7">
    <source>
        <dbReference type="Pfam" id="PF08281"/>
    </source>
</evidence>
<dbReference type="PANTHER" id="PTHR43133">
    <property type="entry name" value="RNA POLYMERASE ECF-TYPE SIGMA FACTO"/>
    <property type="match status" value="1"/>
</dbReference>
<dbReference type="InterPro" id="IPR014284">
    <property type="entry name" value="RNA_pol_sigma-70_dom"/>
</dbReference>
<dbReference type="SUPFAM" id="SSF88946">
    <property type="entry name" value="Sigma2 domain of RNA polymerase sigma factors"/>
    <property type="match status" value="1"/>
</dbReference>
<dbReference type="OrthoDB" id="9803470at2"/>
<dbReference type="PANTHER" id="PTHR43133:SF8">
    <property type="entry name" value="RNA POLYMERASE SIGMA FACTOR HI_1459-RELATED"/>
    <property type="match status" value="1"/>
</dbReference>
<keyword evidence="4" id="KW-0238">DNA-binding</keyword>
<evidence type="ECO:0000256" key="5">
    <source>
        <dbReference type="ARBA" id="ARBA00023163"/>
    </source>
</evidence>
<keyword evidence="3" id="KW-0731">Sigma factor</keyword>
<evidence type="ECO:0000256" key="3">
    <source>
        <dbReference type="ARBA" id="ARBA00023082"/>
    </source>
</evidence>
<dbReference type="GO" id="GO:0006352">
    <property type="term" value="P:DNA-templated transcription initiation"/>
    <property type="evidence" value="ECO:0007669"/>
    <property type="project" value="InterPro"/>
</dbReference>
<evidence type="ECO:0000256" key="4">
    <source>
        <dbReference type="ARBA" id="ARBA00023125"/>
    </source>
</evidence>
<dbReference type="AlphaFoldDB" id="A0A2S9YFM9"/>
<dbReference type="SUPFAM" id="SSF88659">
    <property type="entry name" value="Sigma3 and sigma4 domains of RNA polymerase sigma factors"/>
    <property type="match status" value="1"/>
</dbReference>
<dbReference type="EMBL" id="PVNL01000106">
    <property type="protein sequence ID" value="PRQ03918.1"/>
    <property type="molecule type" value="Genomic_DNA"/>
</dbReference>
<evidence type="ECO:0000259" key="6">
    <source>
        <dbReference type="Pfam" id="PF04542"/>
    </source>
</evidence>
<evidence type="ECO:0000313" key="9">
    <source>
        <dbReference type="Proteomes" id="UP000238823"/>
    </source>
</evidence>
<keyword evidence="5" id="KW-0804">Transcription</keyword>
<comment type="similarity">
    <text evidence="1">Belongs to the sigma-70 factor family. ECF subfamily.</text>
</comment>
<dbReference type="InterPro" id="IPR013249">
    <property type="entry name" value="RNA_pol_sigma70_r4_t2"/>
</dbReference>
<dbReference type="Gene3D" id="1.10.1740.10">
    <property type="match status" value="1"/>
</dbReference>
<proteinExistence type="inferred from homology"/>
<dbReference type="RefSeq" id="WP_106092101.1">
    <property type="nucleotide sequence ID" value="NZ_PVNL01000106.1"/>
</dbReference>
<accession>A0A2S9YFM9</accession>
<feature type="domain" description="RNA polymerase sigma factor 70 region 4 type 2" evidence="7">
    <location>
        <begin position="110"/>
        <end position="161"/>
    </location>
</feature>
<dbReference type="Proteomes" id="UP000238823">
    <property type="component" value="Unassembled WGS sequence"/>
</dbReference>
<dbReference type="InterPro" id="IPR007627">
    <property type="entry name" value="RNA_pol_sigma70_r2"/>
</dbReference>
<dbReference type="InterPro" id="IPR013324">
    <property type="entry name" value="RNA_pol_sigma_r3/r4-like"/>
</dbReference>
<dbReference type="InterPro" id="IPR013325">
    <property type="entry name" value="RNA_pol_sigma_r2"/>
</dbReference>
<dbReference type="Gene3D" id="1.10.10.10">
    <property type="entry name" value="Winged helix-like DNA-binding domain superfamily/Winged helix DNA-binding domain"/>
    <property type="match status" value="1"/>
</dbReference>
<dbReference type="NCBIfam" id="TIGR02937">
    <property type="entry name" value="sigma70-ECF"/>
    <property type="match status" value="1"/>
</dbReference>
<dbReference type="InterPro" id="IPR036388">
    <property type="entry name" value="WH-like_DNA-bd_sf"/>
</dbReference>
<organism evidence="8 9">
    <name type="scientific">Enhygromyxa salina</name>
    <dbReference type="NCBI Taxonomy" id="215803"/>
    <lineage>
        <taxon>Bacteria</taxon>
        <taxon>Pseudomonadati</taxon>
        <taxon>Myxococcota</taxon>
        <taxon>Polyangia</taxon>
        <taxon>Nannocystales</taxon>
        <taxon>Nannocystaceae</taxon>
        <taxon>Enhygromyxa</taxon>
    </lineage>
</organism>
<protein>
    <submittedName>
        <fullName evidence="8">ECF RNA polymerase sigma factor SigR</fullName>
    </submittedName>
</protein>
<dbReference type="GO" id="GO:0003677">
    <property type="term" value="F:DNA binding"/>
    <property type="evidence" value="ECO:0007669"/>
    <property type="project" value="UniProtKB-KW"/>
</dbReference>
<keyword evidence="2" id="KW-0805">Transcription regulation</keyword>
<comment type="caution">
    <text evidence="8">The sequence shown here is derived from an EMBL/GenBank/DDBJ whole genome shotgun (WGS) entry which is preliminary data.</text>
</comment>
<name>A0A2S9YFM9_9BACT</name>
<dbReference type="GO" id="GO:0016987">
    <property type="term" value="F:sigma factor activity"/>
    <property type="evidence" value="ECO:0007669"/>
    <property type="project" value="UniProtKB-KW"/>
</dbReference>
<sequence length="184" mass="19774">MTTNDDPSSPLTQLVAMRDEFLAFVLGRVGDRALAEDILQDAFAKSVERLSSLRQPESATAWFYRVLRNASAESYRRRDAKQRALDTVAAQTAVAFEQLALDEVAVGCRCVGRVADSLTPNYATALTRIEVDGLSVKDFAAEQGITPNNAAVRVHRARAALARELAECCGACASLGCGDCTCEG</sequence>
<evidence type="ECO:0000313" key="8">
    <source>
        <dbReference type="EMBL" id="PRQ03918.1"/>
    </source>
</evidence>